<dbReference type="EMBL" id="JBHSXS010000050">
    <property type="protein sequence ID" value="MFC6886253.1"/>
    <property type="molecule type" value="Genomic_DNA"/>
</dbReference>
<dbReference type="InterPro" id="IPR018152">
    <property type="entry name" value="SOD_Cu/Zn_BS"/>
</dbReference>
<dbReference type="InterPro" id="IPR001424">
    <property type="entry name" value="SOD_Cu_Zn_dom"/>
</dbReference>
<dbReference type="InterPro" id="IPR036423">
    <property type="entry name" value="SOD-like_Cu/Zn_dom_sf"/>
</dbReference>
<evidence type="ECO:0000256" key="2">
    <source>
        <dbReference type="ARBA" id="ARBA00024900"/>
    </source>
</evidence>
<keyword evidence="5" id="KW-0732">Signal</keyword>
<comment type="cofactor">
    <cofactor evidence="3">
        <name>Zn(2+)</name>
        <dbReference type="ChEBI" id="CHEBI:29105"/>
    </cofactor>
    <text evidence="3">Binds 1 zinc ion per subunit.</text>
</comment>
<feature type="domain" description="Superoxide dismutase copper/zinc binding" evidence="6">
    <location>
        <begin position="63"/>
        <end position="202"/>
    </location>
</feature>
<protein>
    <recommendedName>
        <fullName evidence="3">Superoxide dismutase [Cu-Zn]</fullName>
        <ecNumber evidence="3">1.15.1.1</ecNumber>
    </recommendedName>
</protein>
<comment type="similarity">
    <text evidence="1 3">Belongs to the Cu-Zn superoxide dismutase family.</text>
</comment>
<comment type="caution">
    <text evidence="7">The sequence shown here is derived from an EMBL/GenBank/DDBJ whole genome shotgun (WGS) entry which is preliminary data.</text>
</comment>
<dbReference type="SUPFAM" id="SSF49329">
    <property type="entry name" value="Cu,Zn superoxide dismutase-like"/>
    <property type="match status" value="1"/>
</dbReference>
<keyword evidence="3" id="KW-0560">Oxidoreductase</keyword>
<dbReference type="EC" id="1.15.1.1" evidence="3"/>
<keyword evidence="3" id="KW-0479">Metal-binding</keyword>
<keyword evidence="3" id="KW-0862">Zinc</keyword>
<dbReference type="RefSeq" id="WP_160819042.1">
    <property type="nucleotide sequence ID" value="NZ_JBHSXE010000001.1"/>
</dbReference>
<dbReference type="PANTHER" id="PTHR10003">
    <property type="entry name" value="SUPEROXIDE DISMUTASE CU-ZN -RELATED"/>
    <property type="match status" value="1"/>
</dbReference>
<feature type="chain" id="PRO_5045496872" description="Superoxide dismutase [Cu-Zn]" evidence="5">
    <location>
        <begin position="32"/>
        <end position="209"/>
    </location>
</feature>
<dbReference type="Pfam" id="PF00080">
    <property type="entry name" value="Sod_Cu"/>
    <property type="match status" value="1"/>
</dbReference>
<evidence type="ECO:0000313" key="8">
    <source>
        <dbReference type="Proteomes" id="UP001596380"/>
    </source>
</evidence>
<evidence type="ECO:0000313" key="7">
    <source>
        <dbReference type="EMBL" id="MFC6886253.1"/>
    </source>
</evidence>
<feature type="compositionally biased region" description="Basic and acidic residues" evidence="4">
    <location>
        <begin position="175"/>
        <end position="189"/>
    </location>
</feature>
<gene>
    <name evidence="7" type="ORF">ACFQKB_41295</name>
</gene>
<comment type="catalytic activity">
    <reaction evidence="3">
        <text>2 superoxide + 2 H(+) = H2O2 + O2</text>
        <dbReference type="Rhea" id="RHEA:20696"/>
        <dbReference type="ChEBI" id="CHEBI:15378"/>
        <dbReference type="ChEBI" id="CHEBI:15379"/>
        <dbReference type="ChEBI" id="CHEBI:16240"/>
        <dbReference type="ChEBI" id="CHEBI:18421"/>
        <dbReference type="EC" id="1.15.1.1"/>
    </reaction>
</comment>
<sequence length="209" mass="21268">MNKFLSAAQLTALAALGAVGGTLAVSAGVQAATGEKPRDLTAQIRDVQGKEVGALSVEPAGWGTVRLTVRAWNLPAGFHGFHVHTTGKCDPAAVDPTTGKVSPFFTAGGHLDVDGSHSHPSHAGDLPNLTVGANGRGAGSAVTDRFRAQHLLDSDGSAIVVHALADNHANIPERYSSDGKKGPDAETLKAGDSGGRIACGVIGSRDRRA</sequence>
<feature type="region of interest" description="Disordered" evidence="4">
    <location>
        <begin position="172"/>
        <end position="193"/>
    </location>
</feature>
<reference evidence="8" key="1">
    <citation type="journal article" date="2019" name="Int. J. Syst. Evol. Microbiol.">
        <title>The Global Catalogue of Microorganisms (GCM) 10K type strain sequencing project: providing services to taxonomists for standard genome sequencing and annotation.</title>
        <authorList>
            <consortium name="The Broad Institute Genomics Platform"/>
            <consortium name="The Broad Institute Genome Sequencing Center for Infectious Disease"/>
            <person name="Wu L."/>
            <person name="Ma J."/>
        </authorList>
    </citation>
    <scope>NUCLEOTIDE SEQUENCE [LARGE SCALE GENOMIC DNA]</scope>
    <source>
        <strain evidence="8">JCM 3369</strain>
    </source>
</reference>
<keyword evidence="3" id="KW-0186">Copper</keyword>
<dbReference type="InterPro" id="IPR024134">
    <property type="entry name" value="SOD_Cu/Zn_/chaperone"/>
</dbReference>
<organism evidence="7 8">
    <name type="scientific">Actinomadura yumaensis</name>
    <dbReference type="NCBI Taxonomy" id="111807"/>
    <lineage>
        <taxon>Bacteria</taxon>
        <taxon>Bacillati</taxon>
        <taxon>Actinomycetota</taxon>
        <taxon>Actinomycetes</taxon>
        <taxon>Streptosporangiales</taxon>
        <taxon>Thermomonosporaceae</taxon>
        <taxon>Actinomadura</taxon>
    </lineage>
</organism>
<evidence type="ECO:0000259" key="6">
    <source>
        <dbReference type="Pfam" id="PF00080"/>
    </source>
</evidence>
<proteinExistence type="inferred from homology"/>
<accession>A0ABW2D080</accession>
<comment type="function">
    <text evidence="2">Destroys radicals which are normally produced within the cells and which are toxic to biological systems. May play a role in favoring mycobacterial survival in phagocytes.</text>
</comment>
<dbReference type="Gene3D" id="2.60.40.200">
    <property type="entry name" value="Superoxide dismutase, copper/zinc binding domain"/>
    <property type="match status" value="1"/>
</dbReference>
<dbReference type="Proteomes" id="UP001596380">
    <property type="component" value="Unassembled WGS sequence"/>
</dbReference>
<feature type="signal peptide" evidence="5">
    <location>
        <begin position="1"/>
        <end position="31"/>
    </location>
</feature>
<evidence type="ECO:0000256" key="4">
    <source>
        <dbReference type="SAM" id="MobiDB-lite"/>
    </source>
</evidence>
<dbReference type="PROSITE" id="PS00332">
    <property type="entry name" value="SOD_CU_ZN_2"/>
    <property type="match status" value="1"/>
</dbReference>
<name>A0ABW2D080_9ACTN</name>
<evidence type="ECO:0000256" key="1">
    <source>
        <dbReference type="ARBA" id="ARBA00010457"/>
    </source>
</evidence>
<evidence type="ECO:0000256" key="5">
    <source>
        <dbReference type="SAM" id="SignalP"/>
    </source>
</evidence>
<comment type="cofactor">
    <cofactor evidence="3">
        <name>Cu cation</name>
        <dbReference type="ChEBI" id="CHEBI:23378"/>
    </cofactor>
    <text evidence="3">Binds 1 copper ion per subunit.</text>
</comment>
<keyword evidence="8" id="KW-1185">Reference proteome</keyword>
<evidence type="ECO:0000256" key="3">
    <source>
        <dbReference type="RuleBase" id="RU000393"/>
    </source>
</evidence>